<evidence type="ECO:0000313" key="8">
    <source>
        <dbReference type="Proteomes" id="UP000447434"/>
    </source>
</evidence>
<dbReference type="GO" id="GO:0030418">
    <property type="term" value="P:nicotianamine biosynthetic process"/>
    <property type="evidence" value="ECO:0007669"/>
    <property type="project" value="UniProtKB-UniRule"/>
</dbReference>
<dbReference type="Pfam" id="PF03059">
    <property type="entry name" value="NAS"/>
    <property type="match status" value="1"/>
</dbReference>
<dbReference type="AlphaFoldDB" id="A0A6A4NRT0"/>
<dbReference type="EMBL" id="WOCE01000018">
    <property type="protein sequence ID" value="KAE9594903.1"/>
    <property type="molecule type" value="Genomic_DNA"/>
</dbReference>
<dbReference type="PROSITE" id="PS51142">
    <property type="entry name" value="NAS"/>
    <property type="match status" value="1"/>
</dbReference>
<evidence type="ECO:0000256" key="4">
    <source>
        <dbReference type="ARBA" id="ARBA00022691"/>
    </source>
</evidence>
<evidence type="ECO:0000313" key="7">
    <source>
        <dbReference type="EMBL" id="KAE9594903.1"/>
    </source>
</evidence>
<dbReference type="EC" id="2.5.1.43" evidence="2 6"/>
<comment type="caution">
    <text evidence="7">The sequence shown here is derived from an EMBL/GenBank/DDBJ whole genome shotgun (WGS) entry which is preliminary data.</text>
</comment>
<dbReference type="InterPro" id="IPR029063">
    <property type="entry name" value="SAM-dependent_MTases_sf"/>
</dbReference>
<dbReference type="InterPro" id="IPR004298">
    <property type="entry name" value="Nicotian_synth"/>
</dbReference>
<comment type="catalytic activity">
    <reaction evidence="5 6">
        <text>3 S-adenosyl-L-methionine = nicotianamine + 3 S-methyl-5'-thioadenosine + 3 H(+)</text>
        <dbReference type="Rhea" id="RHEA:16481"/>
        <dbReference type="ChEBI" id="CHEBI:15378"/>
        <dbReference type="ChEBI" id="CHEBI:17509"/>
        <dbReference type="ChEBI" id="CHEBI:58249"/>
        <dbReference type="ChEBI" id="CHEBI:59789"/>
        <dbReference type="EC" id="2.5.1.43"/>
    </reaction>
</comment>
<evidence type="ECO:0000256" key="6">
    <source>
        <dbReference type="RuleBase" id="RU368095"/>
    </source>
</evidence>
<evidence type="ECO:0000256" key="5">
    <source>
        <dbReference type="ARBA" id="ARBA00049391"/>
    </source>
</evidence>
<evidence type="ECO:0000256" key="2">
    <source>
        <dbReference type="ARBA" id="ARBA00012675"/>
    </source>
</evidence>
<keyword evidence="3 6" id="KW-0808">Transferase</keyword>
<keyword evidence="4 6" id="KW-0949">S-adenosyl-L-methionine</keyword>
<evidence type="ECO:0000256" key="1">
    <source>
        <dbReference type="ARBA" id="ARBA00007009"/>
    </source>
</evidence>
<keyword evidence="8" id="KW-1185">Reference proteome</keyword>
<comment type="similarity">
    <text evidence="1 6">Belongs to the nicotianamine synthase (NAS)-like family.</text>
</comment>
<dbReference type="GO" id="GO:0030410">
    <property type="term" value="F:nicotianamine synthase activity"/>
    <property type="evidence" value="ECO:0007669"/>
    <property type="project" value="UniProtKB-UniRule"/>
</dbReference>
<dbReference type="PANTHER" id="PTHR32266:SF12">
    <property type="entry name" value="NICOTIANAMINE SYNTHASE 3"/>
    <property type="match status" value="1"/>
</dbReference>
<organism evidence="7 8">
    <name type="scientific">Lupinus albus</name>
    <name type="common">White lupine</name>
    <name type="synonym">Lupinus termis</name>
    <dbReference type="NCBI Taxonomy" id="3870"/>
    <lineage>
        <taxon>Eukaryota</taxon>
        <taxon>Viridiplantae</taxon>
        <taxon>Streptophyta</taxon>
        <taxon>Embryophyta</taxon>
        <taxon>Tracheophyta</taxon>
        <taxon>Spermatophyta</taxon>
        <taxon>Magnoliopsida</taxon>
        <taxon>eudicotyledons</taxon>
        <taxon>Gunneridae</taxon>
        <taxon>Pentapetalae</taxon>
        <taxon>rosids</taxon>
        <taxon>fabids</taxon>
        <taxon>Fabales</taxon>
        <taxon>Fabaceae</taxon>
        <taxon>Papilionoideae</taxon>
        <taxon>50 kb inversion clade</taxon>
        <taxon>genistoids sensu lato</taxon>
        <taxon>core genistoids</taxon>
        <taxon>Genisteae</taxon>
        <taxon>Lupinus</taxon>
    </lineage>
</organism>
<accession>A0A6A4NRT0</accession>
<sequence length="70" mass="7843">MFFHISDIAHVTSEVKEYEVVFLAALVGMNKREKEKVINHLAKHMADGAILVLRSAPSATKITNIVCQMF</sequence>
<gene>
    <name evidence="7" type="ORF">Lalb_Chr18g0058751</name>
</gene>
<protein>
    <recommendedName>
        <fullName evidence="2 6">Nicotianamine synthase</fullName>
        <ecNumber evidence="2 6">2.5.1.43</ecNumber>
    </recommendedName>
</protein>
<proteinExistence type="inferred from homology"/>
<reference evidence="8" key="1">
    <citation type="journal article" date="2020" name="Nat. Commun.">
        <title>Genome sequence of the cluster root forming white lupin.</title>
        <authorList>
            <person name="Hufnagel B."/>
            <person name="Marques A."/>
            <person name="Soriano A."/>
            <person name="Marques L."/>
            <person name="Divol F."/>
            <person name="Doumas P."/>
            <person name="Sallet E."/>
            <person name="Mancinotti D."/>
            <person name="Carrere S."/>
            <person name="Marande W."/>
            <person name="Arribat S."/>
            <person name="Keller J."/>
            <person name="Huneau C."/>
            <person name="Blein T."/>
            <person name="Aime D."/>
            <person name="Laguerre M."/>
            <person name="Taylor J."/>
            <person name="Schubert V."/>
            <person name="Nelson M."/>
            <person name="Geu-Flores F."/>
            <person name="Crespi M."/>
            <person name="Gallardo-Guerrero K."/>
            <person name="Delaux P.-M."/>
            <person name="Salse J."/>
            <person name="Berges H."/>
            <person name="Guyot R."/>
            <person name="Gouzy J."/>
            <person name="Peret B."/>
        </authorList>
    </citation>
    <scope>NUCLEOTIDE SEQUENCE [LARGE SCALE GENOMIC DNA]</scope>
    <source>
        <strain evidence="8">cv. Amiga</strain>
    </source>
</reference>
<dbReference type="PANTHER" id="PTHR32266">
    <property type="entry name" value="NICOTIANAMINE SYNTHASE 3"/>
    <property type="match status" value="1"/>
</dbReference>
<evidence type="ECO:0000256" key="3">
    <source>
        <dbReference type="ARBA" id="ARBA00022679"/>
    </source>
</evidence>
<dbReference type="OrthoDB" id="1092956at2759"/>
<name>A0A6A4NRT0_LUPAL</name>
<dbReference type="Gene3D" id="3.40.50.150">
    <property type="entry name" value="Vaccinia Virus protein VP39"/>
    <property type="match status" value="1"/>
</dbReference>
<comment type="function">
    <text evidence="6">Synthesizes nicotianamine, a polyamine which serves as a sensor for the physiological iron status within the plant, and/or might be involved in the transport of iron.</text>
</comment>
<dbReference type="Proteomes" id="UP000447434">
    <property type="component" value="Chromosome 18"/>
</dbReference>